<dbReference type="InterPro" id="IPR045052">
    <property type="entry name" value="Copine"/>
</dbReference>
<feature type="domain" description="C2" evidence="2">
    <location>
        <begin position="70"/>
        <end position="194"/>
    </location>
</feature>
<dbReference type="InterPro" id="IPR010734">
    <property type="entry name" value="Copine_C"/>
</dbReference>
<reference evidence="3" key="1">
    <citation type="submission" date="2022-03" db="EMBL/GenBank/DDBJ databases">
        <title>Draft genome sequence of Aduncisulcus paluster, a free-living microaerophilic Fornicata.</title>
        <authorList>
            <person name="Yuyama I."/>
            <person name="Kume K."/>
            <person name="Tamura T."/>
            <person name="Inagaki Y."/>
            <person name="Hashimoto T."/>
        </authorList>
    </citation>
    <scope>NUCLEOTIDE SEQUENCE</scope>
    <source>
        <strain evidence="3">NY0171</strain>
    </source>
</reference>
<comment type="similarity">
    <text evidence="1">Belongs to the copine family.</text>
</comment>
<dbReference type="PANTHER" id="PTHR10857:SF106">
    <property type="entry name" value="C2 DOMAIN-CONTAINING PROTEIN"/>
    <property type="match status" value="1"/>
</dbReference>
<dbReference type="InterPro" id="IPR035892">
    <property type="entry name" value="C2_domain_sf"/>
</dbReference>
<dbReference type="PROSITE" id="PS50004">
    <property type="entry name" value="C2"/>
    <property type="match status" value="1"/>
</dbReference>
<proteinExistence type="inferred from homology"/>
<name>A0ABQ5JTM1_9EUKA</name>
<dbReference type="InterPro" id="IPR036465">
    <property type="entry name" value="vWFA_dom_sf"/>
</dbReference>
<dbReference type="InterPro" id="IPR000008">
    <property type="entry name" value="C2_dom"/>
</dbReference>
<comment type="caution">
    <text evidence="3">The sequence shown here is derived from an EMBL/GenBank/DDBJ whole genome shotgun (WGS) entry which is preliminary data.</text>
</comment>
<dbReference type="SUPFAM" id="SSF49562">
    <property type="entry name" value="C2 domain (Calcium/lipid-binding domain, CaLB)"/>
    <property type="match status" value="2"/>
</dbReference>
<dbReference type="EMBL" id="BQXS01011754">
    <property type="protein sequence ID" value="GKT16392.1"/>
    <property type="molecule type" value="Genomic_DNA"/>
</dbReference>
<dbReference type="Pfam" id="PF00168">
    <property type="entry name" value="C2"/>
    <property type="match status" value="2"/>
</dbReference>
<dbReference type="PANTHER" id="PTHR10857">
    <property type="entry name" value="COPINE"/>
    <property type="match status" value="1"/>
</dbReference>
<evidence type="ECO:0000313" key="3">
    <source>
        <dbReference type="EMBL" id="GKT16392.1"/>
    </source>
</evidence>
<dbReference type="SUPFAM" id="SSF53300">
    <property type="entry name" value="vWA-like"/>
    <property type="match status" value="1"/>
</dbReference>
<dbReference type="CDD" id="cd04047">
    <property type="entry name" value="C2B_Copine"/>
    <property type="match status" value="1"/>
</dbReference>
<dbReference type="InterPro" id="IPR037768">
    <property type="entry name" value="C2B_Copine"/>
</dbReference>
<sequence length="551" mass="61908">MGILGQYELKFRASNLKDTDKIGKSDPFLVVELLNKKSGASTIIGRSSVLKDTLNPNWPEYFIVPYTFESHDVVRVSIYDKDSPDLDNLHKHDFLDIDKKDVFGASDPYLCIYRSQEGSSAWSEVARTKVLKDTLNPIWPTIEVSIQSLCNGDVDRPVKIECYDYDKHSDHDFIGSAETTVSQMIAMRKTEKNLVLFNEKKHEKMKSKGKSYTGSGYLKIDKFVLFKKPSFLDYIANGHCDIFISCAIDFTSSNKNPGLSSSLHFISDGKSTIYEEAICAVASVLETYSSDRIIDGYGFGMMLEGQGVSHCFPLDATAVETESRGVTRLLEQYRSTLKNPKLSFAGPTVFHKVIEHVIEKAQKDHEYNCRPLARMLDDVSERRPATRYEILVIVTDGQNNDIKQSVDLIVSGSHLPLSIIVVGVGDEDFSDMIWIDGDGVVASKDSDLEKEDLSAETRKRLGGRLRDSKGEYAKRDIVQFVEFSKVALSPLFLAQETLAEIPDQILSYMTMSNVKGINAEDLKKREIQKLTSLDVDVDEDPDEEFVVVEDK</sequence>
<dbReference type="Proteomes" id="UP001057375">
    <property type="component" value="Unassembled WGS sequence"/>
</dbReference>
<dbReference type="SMART" id="SM00239">
    <property type="entry name" value="C2"/>
    <property type="match status" value="2"/>
</dbReference>
<accession>A0ABQ5JTM1</accession>
<protein>
    <submittedName>
        <fullName evidence="3">Copine like protein</fullName>
    </submittedName>
</protein>
<dbReference type="Pfam" id="PF07002">
    <property type="entry name" value="Copine"/>
    <property type="match status" value="2"/>
</dbReference>
<evidence type="ECO:0000259" key="2">
    <source>
        <dbReference type="PROSITE" id="PS50004"/>
    </source>
</evidence>
<organism evidence="3 4">
    <name type="scientific">Aduncisulcus paluster</name>
    <dbReference type="NCBI Taxonomy" id="2918883"/>
    <lineage>
        <taxon>Eukaryota</taxon>
        <taxon>Metamonada</taxon>
        <taxon>Carpediemonas-like organisms</taxon>
        <taxon>Aduncisulcus</taxon>
    </lineage>
</organism>
<keyword evidence="4" id="KW-1185">Reference proteome</keyword>
<evidence type="ECO:0000256" key="1">
    <source>
        <dbReference type="ARBA" id="ARBA00009048"/>
    </source>
</evidence>
<evidence type="ECO:0000313" key="4">
    <source>
        <dbReference type="Proteomes" id="UP001057375"/>
    </source>
</evidence>
<gene>
    <name evidence="3" type="ORF">ADUPG1_010911</name>
</gene>
<dbReference type="Gene3D" id="2.60.40.150">
    <property type="entry name" value="C2 domain"/>
    <property type="match status" value="2"/>
</dbReference>